<name>A0A4C1ZH48_EUMVA</name>
<feature type="region of interest" description="Disordered" evidence="1">
    <location>
        <begin position="27"/>
        <end position="85"/>
    </location>
</feature>
<evidence type="ECO:0000256" key="1">
    <source>
        <dbReference type="SAM" id="MobiDB-lite"/>
    </source>
</evidence>
<reference evidence="2 3" key="1">
    <citation type="journal article" date="2019" name="Commun. Biol.">
        <title>The bagworm genome reveals a unique fibroin gene that provides high tensile strength.</title>
        <authorList>
            <person name="Kono N."/>
            <person name="Nakamura H."/>
            <person name="Ohtoshi R."/>
            <person name="Tomita M."/>
            <person name="Numata K."/>
            <person name="Arakawa K."/>
        </authorList>
    </citation>
    <scope>NUCLEOTIDE SEQUENCE [LARGE SCALE GENOMIC DNA]</scope>
</reference>
<evidence type="ECO:0000313" key="3">
    <source>
        <dbReference type="Proteomes" id="UP000299102"/>
    </source>
</evidence>
<sequence length="150" mass="17121">MSIVSQSSLAFISAIETCDRWKARASGPDPFWSKMQPMRETVGGASNDDEKSRNSLSGGDVKRERSKSSFRTKQNKTNKDKGRLMHATVLQNYNPGGCLSHARRRLRLQLHPGLRTHQIIVHRSNHRQLGYYHQQASRIRMYSVDSRVNA</sequence>
<organism evidence="2 3">
    <name type="scientific">Eumeta variegata</name>
    <name type="common">Bagworm moth</name>
    <name type="synonym">Eumeta japonica</name>
    <dbReference type="NCBI Taxonomy" id="151549"/>
    <lineage>
        <taxon>Eukaryota</taxon>
        <taxon>Metazoa</taxon>
        <taxon>Ecdysozoa</taxon>
        <taxon>Arthropoda</taxon>
        <taxon>Hexapoda</taxon>
        <taxon>Insecta</taxon>
        <taxon>Pterygota</taxon>
        <taxon>Neoptera</taxon>
        <taxon>Endopterygota</taxon>
        <taxon>Lepidoptera</taxon>
        <taxon>Glossata</taxon>
        <taxon>Ditrysia</taxon>
        <taxon>Tineoidea</taxon>
        <taxon>Psychidae</taxon>
        <taxon>Oiketicinae</taxon>
        <taxon>Eumeta</taxon>
    </lineage>
</organism>
<comment type="caution">
    <text evidence="2">The sequence shown here is derived from an EMBL/GenBank/DDBJ whole genome shotgun (WGS) entry which is preliminary data.</text>
</comment>
<dbReference type="Proteomes" id="UP000299102">
    <property type="component" value="Unassembled WGS sequence"/>
</dbReference>
<proteinExistence type="predicted"/>
<accession>A0A4C1ZH48</accession>
<evidence type="ECO:0000313" key="2">
    <source>
        <dbReference type="EMBL" id="GBP85937.1"/>
    </source>
</evidence>
<protein>
    <submittedName>
        <fullName evidence="2">Uncharacterized protein</fullName>
    </submittedName>
</protein>
<keyword evidence="3" id="KW-1185">Reference proteome</keyword>
<dbReference type="AlphaFoldDB" id="A0A4C1ZH48"/>
<dbReference type="EMBL" id="BGZK01001770">
    <property type="protein sequence ID" value="GBP85937.1"/>
    <property type="molecule type" value="Genomic_DNA"/>
</dbReference>
<gene>
    <name evidence="2" type="ORF">EVAR_55679_1</name>
</gene>